<keyword evidence="1" id="KW-0472">Membrane</keyword>
<organism evidence="2 3">
    <name type="scientific">Saprolegnia diclina (strain VS20)</name>
    <dbReference type="NCBI Taxonomy" id="1156394"/>
    <lineage>
        <taxon>Eukaryota</taxon>
        <taxon>Sar</taxon>
        <taxon>Stramenopiles</taxon>
        <taxon>Oomycota</taxon>
        <taxon>Saprolegniomycetes</taxon>
        <taxon>Saprolegniales</taxon>
        <taxon>Saprolegniaceae</taxon>
        <taxon>Saprolegnia</taxon>
    </lineage>
</organism>
<keyword evidence="3" id="KW-1185">Reference proteome</keyword>
<feature type="transmembrane region" description="Helical" evidence="1">
    <location>
        <begin position="22"/>
        <end position="41"/>
    </location>
</feature>
<keyword evidence="1" id="KW-0812">Transmembrane</keyword>
<feature type="transmembrane region" description="Helical" evidence="1">
    <location>
        <begin position="142"/>
        <end position="164"/>
    </location>
</feature>
<evidence type="ECO:0000313" key="3">
    <source>
        <dbReference type="Proteomes" id="UP000030762"/>
    </source>
</evidence>
<sequence length="166" mass="17782">MSSGEALITADPSKKPSRVRKVAPFLYLVAGIIAIILYAVLSLPPRYYSEDAPAYNSAACNACRVAPRAKSSPMSCPTALFPQLKNTMQFCITAASTSCCCPTNARRYGFEYDGSCPPPASPTCTCKFVDARGEGASMSDGLVMLVCISSAIFLLLSFTVWMICVY</sequence>
<evidence type="ECO:0000313" key="2">
    <source>
        <dbReference type="EMBL" id="EQC39219.1"/>
    </source>
</evidence>
<proteinExistence type="predicted"/>
<name>T0QMA2_SAPDV</name>
<accession>T0QMA2</accession>
<dbReference type="EMBL" id="JH767139">
    <property type="protein sequence ID" value="EQC39219.1"/>
    <property type="molecule type" value="Genomic_DNA"/>
</dbReference>
<protein>
    <submittedName>
        <fullName evidence="2">Uncharacterized protein</fullName>
    </submittedName>
</protein>
<dbReference type="InParanoid" id="T0QMA2"/>
<dbReference type="Proteomes" id="UP000030762">
    <property type="component" value="Unassembled WGS sequence"/>
</dbReference>
<evidence type="ECO:0000256" key="1">
    <source>
        <dbReference type="SAM" id="Phobius"/>
    </source>
</evidence>
<dbReference type="GeneID" id="19944151"/>
<dbReference type="AlphaFoldDB" id="T0QMA2"/>
<gene>
    <name evidence="2" type="ORF">SDRG_03424</name>
</gene>
<reference evidence="2 3" key="1">
    <citation type="submission" date="2012-04" db="EMBL/GenBank/DDBJ databases">
        <title>The Genome Sequence of Saprolegnia declina VS20.</title>
        <authorList>
            <consortium name="The Broad Institute Genome Sequencing Platform"/>
            <person name="Russ C."/>
            <person name="Nusbaum C."/>
            <person name="Tyler B."/>
            <person name="van West P."/>
            <person name="Dieguez-Uribeondo J."/>
            <person name="de Bruijn I."/>
            <person name="Tripathy S."/>
            <person name="Jiang R."/>
            <person name="Young S.K."/>
            <person name="Zeng Q."/>
            <person name="Gargeya S."/>
            <person name="Fitzgerald M."/>
            <person name="Haas B."/>
            <person name="Abouelleil A."/>
            <person name="Alvarado L."/>
            <person name="Arachchi H.M."/>
            <person name="Berlin A."/>
            <person name="Chapman S.B."/>
            <person name="Goldberg J."/>
            <person name="Griggs A."/>
            <person name="Gujja S."/>
            <person name="Hansen M."/>
            <person name="Howarth C."/>
            <person name="Imamovic A."/>
            <person name="Larimer J."/>
            <person name="McCowen C."/>
            <person name="Montmayeur A."/>
            <person name="Murphy C."/>
            <person name="Neiman D."/>
            <person name="Pearson M."/>
            <person name="Priest M."/>
            <person name="Roberts A."/>
            <person name="Saif S."/>
            <person name="Shea T."/>
            <person name="Sisk P."/>
            <person name="Sykes S."/>
            <person name="Wortman J."/>
            <person name="Nusbaum C."/>
            <person name="Birren B."/>
        </authorList>
    </citation>
    <scope>NUCLEOTIDE SEQUENCE [LARGE SCALE GENOMIC DNA]</scope>
    <source>
        <strain evidence="2 3">VS20</strain>
    </source>
</reference>
<dbReference type="RefSeq" id="XP_008607280.1">
    <property type="nucleotide sequence ID" value="XM_008609058.1"/>
</dbReference>
<dbReference type="VEuPathDB" id="FungiDB:SDRG_03424"/>
<keyword evidence="1" id="KW-1133">Transmembrane helix</keyword>